<feature type="region of interest" description="Disordered" evidence="1">
    <location>
        <begin position="184"/>
        <end position="205"/>
    </location>
</feature>
<gene>
    <name evidence="2" type="ORF">B296_00023690</name>
</gene>
<proteinExistence type="predicted"/>
<organism evidence="2 3">
    <name type="scientific">Ensete ventricosum</name>
    <name type="common">Abyssinian banana</name>
    <name type="synonym">Musa ensete</name>
    <dbReference type="NCBI Taxonomy" id="4639"/>
    <lineage>
        <taxon>Eukaryota</taxon>
        <taxon>Viridiplantae</taxon>
        <taxon>Streptophyta</taxon>
        <taxon>Embryophyta</taxon>
        <taxon>Tracheophyta</taxon>
        <taxon>Spermatophyta</taxon>
        <taxon>Magnoliopsida</taxon>
        <taxon>Liliopsida</taxon>
        <taxon>Zingiberales</taxon>
        <taxon>Musaceae</taxon>
        <taxon>Ensete</taxon>
    </lineage>
</organism>
<evidence type="ECO:0000256" key="1">
    <source>
        <dbReference type="SAM" id="MobiDB-lite"/>
    </source>
</evidence>
<dbReference type="Proteomes" id="UP000287651">
    <property type="component" value="Unassembled WGS sequence"/>
</dbReference>
<dbReference type="EMBL" id="AMZH03002968">
    <property type="protein sequence ID" value="RRT73836.1"/>
    <property type="molecule type" value="Genomic_DNA"/>
</dbReference>
<protein>
    <submittedName>
        <fullName evidence="2">Uncharacterized protein</fullName>
    </submittedName>
</protein>
<evidence type="ECO:0000313" key="3">
    <source>
        <dbReference type="Proteomes" id="UP000287651"/>
    </source>
</evidence>
<evidence type="ECO:0000313" key="2">
    <source>
        <dbReference type="EMBL" id="RRT73836.1"/>
    </source>
</evidence>
<dbReference type="AlphaFoldDB" id="A0A427ACA8"/>
<accession>A0A427ACA8</accession>
<sequence>MFSAREPKSEIVNVGFHGIDSPVKVELVRVGKQGSSSTATSTSKVESRTCQLGGHVIIRGRGIRTAHQSDRCCMRHQCHVARHTSAPTNSPYDLATPEVTTEITEHTGNLPLGEYKTPFWRHQKGLRSPNIKHTIISQKEDVGIPIAEHPSVDIPTVEHPSTDVPTAERPLVNQKLDEVRREFAKSKEEVRKSSKAGSPFVPEIQDELVPPSFRLPTLEHYDGSLDPSEHIAAF</sequence>
<reference evidence="2 3" key="1">
    <citation type="journal article" date="2014" name="Agronomy (Basel)">
        <title>A Draft Genome Sequence for Ensete ventricosum, the Drought-Tolerant Tree Against Hunger.</title>
        <authorList>
            <person name="Harrison J."/>
            <person name="Moore K.A."/>
            <person name="Paszkiewicz K."/>
            <person name="Jones T."/>
            <person name="Grant M."/>
            <person name="Ambacheew D."/>
            <person name="Muzemil S."/>
            <person name="Studholme D.J."/>
        </authorList>
    </citation>
    <scope>NUCLEOTIDE SEQUENCE [LARGE SCALE GENOMIC DNA]</scope>
</reference>
<name>A0A427ACA8_ENSVE</name>
<comment type="caution">
    <text evidence="2">The sequence shown here is derived from an EMBL/GenBank/DDBJ whole genome shotgun (WGS) entry which is preliminary data.</text>
</comment>